<dbReference type="PRINTS" id="PR00364">
    <property type="entry name" value="DISEASERSIST"/>
</dbReference>
<dbReference type="InterPro" id="IPR041118">
    <property type="entry name" value="Rx_N"/>
</dbReference>
<dbReference type="SUPFAM" id="SSF52047">
    <property type="entry name" value="RNI-like"/>
    <property type="match status" value="1"/>
</dbReference>
<sequence length="412" mass="46108">MAIVLDVFASYVGNLLKQVAKDELNLLFGVSLEIATLHDKLRILKDYLADADRRRITDLSVQRWVTKLKAHHVRRHDILDLCHLKAMQRGGGSSSSSDPVGYRCSSASVFNDEAIKEASDKKIWLSVTQDVNEVNLLRTAIKSVGGASDGRESNKSLLVLALVDAIRDKRFFLVLDDVWSERSWDNLLKAPFSHGAAGSHLLITTRHDEVTQRMEAMQPFHHVDKLYPQYAWLLLKKQVASSDDMEEVEIDDTLKDIGMEIIKKCGGLPLAVKYLEIEFENLVRLPNSLVKLGRLRHPSLVKLGRLRHLDLLGVSINGIPRQFCGLTNLRYLCGFPAQADGEWCSLQELGPLAQLRRLSLRKLDNVPAPSLATEARLGEVASYVLSLRLDCSSRLGEDGLVKDEKSVSEEEP</sequence>
<keyword evidence="3" id="KW-0677">Repeat</keyword>
<dbReference type="PANTHER" id="PTHR36766">
    <property type="entry name" value="PLANT BROAD-SPECTRUM MILDEW RESISTANCE PROTEIN RPW8"/>
    <property type="match status" value="1"/>
</dbReference>
<dbReference type="Gene3D" id="3.80.10.10">
    <property type="entry name" value="Ribonuclease Inhibitor"/>
    <property type="match status" value="1"/>
</dbReference>
<dbReference type="OMA" id="FRECFNP"/>
<comment type="similarity">
    <text evidence="1">Belongs to the disease resistance NB-LRR family.</text>
</comment>
<keyword evidence="10" id="KW-1185">Reference proteome</keyword>
<organism evidence="9 10">
    <name type="scientific">Oryza sativa subsp. indica</name>
    <name type="common">Rice</name>
    <dbReference type="NCBI Taxonomy" id="39946"/>
    <lineage>
        <taxon>Eukaryota</taxon>
        <taxon>Viridiplantae</taxon>
        <taxon>Streptophyta</taxon>
        <taxon>Embryophyta</taxon>
        <taxon>Tracheophyta</taxon>
        <taxon>Spermatophyta</taxon>
        <taxon>Magnoliopsida</taxon>
        <taxon>Liliopsida</taxon>
        <taxon>Poales</taxon>
        <taxon>Poaceae</taxon>
        <taxon>BOP clade</taxon>
        <taxon>Oryzoideae</taxon>
        <taxon>Oryzeae</taxon>
        <taxon>Oryzinae</taxon>
        <taxon>Oryza</taxon>
        <taxon>Oryza sativa</taxon>
    </lineage>
</organism>
<proteinExistence type="inferred from homology"/>
<dbReference type="HOGENOM" id="CLU_667978_0_0_1"/>
<accession>B8B053</accession>
<evidence type="ECO:0000259" key="7">
    <source>
        <dbReference type="Pfam" id="PF00931"/>
    </source>
</evidence>
<dbReference type="InterPro" id="IPR032675">
    <property type="entry name" value="LRR_dom_sf"/>
</dbReference>
<dbReference type="GO" id="GO:0006952">
    <property type="term" value="P:defense response"/>
    <property type="evidence" value="ECO:0007669"/>
    <property type="project" value="UniProtKB-KW"/>
</dbReference>
<feature type="domain" description="NB-ARC" evidence="7">
    <location>
        <begin position="107"/>
        <end position="242"/>
    </location>
</feature>
<dbReference type="STRING" id="39946.B8B053"/>
<evidence type="ECO:0000256" key="5">
    <source>
        <dbReference type="ARBA" id="ARBA00022821"/>
    </source>
</evidence>
<evidence type="ECO:0000259" key="8">
    <source>
        <dbReference type="Pfam" id="PF18052"/>
    </source>
</evidence>
<dbReference type="AlphaFoldDB" id="B8B053"/>
<keyword evidence="5" id="KW-0611">Plant defense</keyword>
<dbReference type="Pfam" id="PF00931">
    <property type="entry name" value="NB-ARC"/>
    <property type="match status" value="1"/>
</dbReference>
<dbReference type="InterPro" id="IPR027417">
    <property type="entry name" value="P-loop_NTPase"/>
</dbReference>
<evidence type="ECO:0000313" key="10">
    <source>
        <dbReference type="Proteomes" id="UP000007015"/>
    </source>
</evidence>
<dbReference type="GO" id="GO:0005524">
    <property type="term" value="F:ATP binding"/>
    <property type="evidence" value="ECO:0007669"/>
    <property type="project" value="UniProtKB-KW"/>
</dbReference>
<reference evidence="9 10" key="1">
    <citation type="journal article" date="2005" name="PLoS Biol.">
        <title>The genomes of Oryza sativa: a history of duplications.</title>
        <authorList>
            <person name="Yu J."/>
            <person name="Wang J."/>
            <person name="Lin W."/>
            <person name="Li S."/>
            <person name="Li H."/>
            <person name="Zhou J."/>
            <person name="Ni P."/>
            <person name="Dong W."/>
            <person name="Hu S."/>
            <person name="Zeng C."/>
            <person name="Zhang J."/>
            <person name="Zhang Y."/>
            <person name="Li R."/>
            <person name="Xu Z."/>
            <person name="Li S."/>
            <person name="Li X."/>
            <person name="Zheng H."/>
            <person name="Cong L."/>
            <person name="Lin L."/>
            <person name="Yin J."/>
            <person name="Geng J."/>
            <person name="Li G."/>
            <person name="Shi J."/>
            <person name="Liu J."/>
            <person name="Lv H."/>
            <person name="Li J."/>
            <person name="Wang J."/>
            <person name="Deng Y."/>
            <person name="Ran L."/>
            <person name="Shi X."/>
            <person name="Wang X."/>
            <person name="Wu Q."/>
            <person name="Li C."/>
            <person name="Ren X."/>
            <person name="Wang J."/>
            <person name="Wang X."/>
            <person name="Li D."/>
            <person name="Liu D."/>
            <person name="Zhang X."/>
            <person name="Ji Z."/>
            <person name="Zhao W."/>
            <person name="Sun Y."/>
            <person name="Zhang Z."/>
            <person name="Bao J."/>
            <person name="Han Y."/>
            <person name="Dong L."/>
            <person name="Ji J."/>
            <person name="Chen P."/>
            <person name="Wu S."/>
            <person name="Liu J."/>
            <person name="Xiao Y."/>
            <person name="Bu D."/>
            <person name="Tan J."/>
            <person name="Yang L."/>
            <person name="Ye C."/>
            <person name="Zhang J."/>
            <person name="Xu J."/>
            <person name="Zhou Y."/>
            <person name="Yu Y."/>
            <person name="Zhang B."/>
            <person name="Zhuang S."/>
            <person name="Wei H."/>
            <person name="Liu B."/>
            <person name="Lei M."/>
            <person name="Yu H."/>
            <person name="Li Y."/>
            <person name="Xu H."/>
            <person name="Wei S."/>
            <person name="He X."/>
            <person name="Fang L."/>
            <person name="Zhang Z."/>
            <person name="Zhang Y."/>
            <person name="Huang X."/>
            <person name="Su Z."/>
            <person name="Tong W."/>
            <person name="Li J."/>
            <person name="Tong Z."/>
            <person name="Li S."/>
            <person name="Ye J."/>
            <person name="Wang L."/>
            <person name="Fang L."/>
            <person name="Lei T."/>
            <person name="Chen C."/>
            <person name="Chen H."/>
            <person name="Xu Z."/>
            <person name="Li H."/>
            <person name="Huang H."/>
            <person name="Zhang F."/>
            <person name="Xu H."/>
            <person name="Li N."/>
            <person name="Zhao C."/>
            <person name="Li S."/>
            <person name="Dong L."/>
            <person name="Huang Y."/>
            <person name="Li L."/>
            <person name="Xi Y."/>
            <person name="Qi Q."/>
            <person name="Li W."/>
            <person name="Zhang B."/>
            <person name="Hu W."/>
            <person name="Zhang Y."/>
            <person name="Tian X."/>
            <person name="Jiao Y."/>
            <person name="Liang X."/>
            <person name="Jin J."/>
            <person name="Gao L."/>
            <person name="Zheng W."/>
            <person name="Hao B."/>
            <person name="Liu S."/>
            <person name="Wang W."/>
            <person name="Yuan L."/>
            <person name="Cao M."/>
            <person name="McDermott J."/>
            <person name="Samudrala R."/>
            <person name="Wang J."/>
            <person name="Wong G.K."/>
            <person name="Yang H."/>
        </authorList>
    </citation>
    <scope>NUCLEOTIDE SEQUENCE [LARGE SCALE GENOMIC DNA]</scope>
    <source>
        <strain evidence="10">cv. 93-11</strain>
    </source>
</reference>
<evidence type="ECO:0000256" key="6">
    <source>
        <dbReference type="ARBA" id="ARBA00022840"/>
    </source>
</evidence>
<dbReference type="Gene3D" id="1.20.5.4130">
    <property type="match status" value="1"/>
</dbReference>
<feature type="domain" description="Disease resistance N-terminal" evidence="8">
    <location>
        <begin position="12"/>
        <end position="93"/>
    </location>
</feature>
<gene>
    <name evidence="9" type="ORF">OsI_19178</name>
</gene>
<dbReference type="Gramene" id="BGIOSGA018429-TA">
    <property type="protein sequence ID" value="BGIOSGA018429-PA"/>
    <property type="gene ID" value="BGIOSGA018429"/>
</dbReference>
<dbReference type="Proteomes" id="UP000007015">
    <property type="component" value="Chromosome 5"/>
</dbReference>
<keyword evidence="4" id="KW-0547">Nucleotide-binding</keyword>
<evidence type="ECO:0000313" key="9">
    <source>
        <dbReference type="EMBL" id="EEC78849.1"/>
    </source>
</evidence>
<dbReference type="InterPro" id="IPR002182">
    <property type="entry name" value="NB-ARC"/>
</dbReference>
<dbReference type="GO" id="GO:0043531">
    <property type="term" value="F:ADP binding"/>
    <property type="evidence" value="ECO:0007669"/>
    <property type="project" value="InterPro"/>
</dbReference>
<evidence type="ECO:0000256" key="4">
    <source>
        <dbReference type="ARBA" id="ARBA00022741"/>
    </source>
</evidence>
<keyword evidence="6" id="KW-0067">ATP-binding</keyword>
<dbReference type="GO" id="GO:0051707">
    <property type="term" value="P:response to other organism"/>
    <property type="evidence" value="ECO:0007669"/>
    <property type="project" value="UniProtKB-ARBA"/>
</dbReference>
<protein>
    <submittedName>
        <fullName evidence="9">Uncharacterized protein</fullName>
    </submittedName>
</protein>
<dbReference type="EMBL" id="CM000130">
    <property type="protein sequence ID" value="EEC78849.1"/>
    <property type="molecule type" value="Genomic_DNA"/>
</dbReference>
<dbReference type="Gene3D" id="3.40.50.300">
    <property type="entry name" value="P-loop containing nucleotide triphosphate hydrolases"/>
    <property type="match status" value="1"/>
</dbReference>
<name>B8B053_ORYSI</name>
<evidence type="ECO:0000256" key="1">
    <source>
        <dbReference type="ARBA" id="ARBA00008894"/>
    </source>
</evidence>
<dbReference type="PANTHER" id="PTHR36766:SF36">
    <property type="entry name" value="AAA+ ATPASE DOMAIN-CONTAINING PROTEIN"/>
    <property type="match status" value="1"/>
</dbReference>
<evidence type="ECO:0000256" key="3">
    <source>
        <dbReference type="ARBA" id="ARBA00022737"/>
    </source>
</evidence>
<evidence type="ECO:0000256" key="2">
    <source>
        <dbReference type="ARBA" id="ARBA00022614"/>
    </source>
</evidence>
<dbReference type="Pfam" id="PF18052">
    <property type="entry name" value="Rx_N"/>
    <property type="match status" value="1"/>
</dbReference>
<dbReference type="SUPFAM" id="SSF52540">
    <property type="entry name" value="P-loop containing nucleoside triphosphate hydrolases"/>
    <property type="match status" value="1"/>
</dbReference>
<keyword evidence="2" id="KW-0433">Leucine-rich repeat</keyword>